<feature type="transmembrane region" description="Helical" evidence="1">
    <location>
        <begin position="21"/>
        <end position="39"/>
    </location>
</feature>
<keyword evidence="1" id="KW-0812">Transmembrane</keyword>
<dbReference type="PANTHER" id="PTHR37305">
    <property type="entry name" value="INTEGRAL MEMBRANE PROTEIN-RELATED"/>
    <property type="match status" value="1"/>
</dbReference>
<evidence type="ECO:0000313" key="2">
    <source>
        <dbReference type="EMBL" id="KGX88669.1"/>
    </source>
</evidence>
<dbReference type="Pfam" id="PF12730">
    <property type="entry name" value="ABC2_membrane_4"/>
    <property type="match status" value="1"/>
</dbReference>
<dbReference type="STRING" id="1385510.GCA_000425205_03656"/>
<evidence type="ECO:0008006" key="4">
    <source>
        <dbReference type="Google" id="ProtNLM"/>
    </source>
</evidence>
<dbReference type="RefSeq" id="WP_026801820.1">
    <property type="nucleotide sequence ID" value="NZ_AULI01000026.1"/>
</dbReference>
<evidence type="ECO:0000256" key="1">
    <source>
        <dbReference type="SAM" id="Phobius"/>
    </source>
</evidence>
<sequence>MTPFNKLVLNEHIKQFKRGRGIVLLGVIFFLNLAVAIGLKFTLSDTNFTFWDYLNVSTYLIYMLNFLTVIIAGDIVSGEFSQGTVKSLLTRPISRFKILKAKYATVLLSVGYVIGLHLLLAFCFGLLFFYSTVLEMNDGVLLNVLLKYIFGAVEMMVYASFTMLLSIVTRRTLFSVSFSMFFLLAIKLFLVAMSELNIVQFKYLLFANTNLSQYYFGSPLFPGMTLTFSISVILIHMILFIVISVLSFVRKDV</sequence>
<feature type="transmembrane region" description="Helical" evidence="1">
    <location>
        <begin position="59"/>
        <end position="80"/>
    </location>
</feature>
<dbReference type="AlphaFoldDB" id="A0A0A5G9F5"/>
<reference evidence="2 3" key="1">
    <citation type="submission" date="2013-08" db="EMBL/GenBank/DDBJ databases">
        <authorList>
            <person name="Huang J."/>
            <person name="Wang G."/>
        </authorList>
    </citation>
    <scope>NUCLEOTIDE SEQUENCE [LARGE SCALE GENOMIC DNA]</scope>
    <source>
        <strain evidence="2 3">JSM 076056</strain>
    </source>
</reference>
<keyword evidence="1" id="KW-0472">Membrane</keyword>
<dbReference type="EMBL" id="AVPE01000026">
    <property type="protein sequence ID" value="KGX88669.1"/>
    <property type="molecule type" value="Genomic_DNA"/>
</dbReference>
<dbReference type="Proteomes" id="UP000030528">
    <property type="component" value="Unassembled WGS sequence"/>
</dbReference>
<keyword evidence="3" id="KW-1185">Reference proteome</keyword>
<gene>
    <name evidence="2" type="ORF">N781_09730</name>
</gene>
<comment type="caution">
    <text evidence="2">The sequence shown here is derived from an EMBL/GenBank/DDBJ whole genome shotgun (WGS) entry which is preliminary data.</text>
</comment>
<dbReference type="PANTHER" id="PTHR37305:SF1">
    <property type="entry name" value="MEMBRANE PROTEIN"/>
    <property type="match status" value="1"/>
</dbReference>
<feature type="transmembrane region" description="Helical" evidence="1">
    <location>
        <begin position="148"/>
        <end position="168"/>
    </location>
</feature>
<proteinExistence type="predicted"/>
<keyword evidence="1" id="KW-1133">Transmembrane helix</keyword>
<protein>
    <recommendedName>
        <fullName evidence="4">ABC transporter permease</fullName>
    </recommendedName>
</protein>
<feature type="transmembrane region" description="Helical" evidence="1">
    <location>
        <begin position="101"/>
        <end position="128"/>
    </location>
</feature>
<name>A0A0A5G9F5_9BACI</name>
<organism evidence="2 3">
    <name type="scientific">Pontibacillus halophilus JSM 076056 = DSM 19796</name>
    <dbReference type="NCBI Taxonomy" id="1385510"/>
    <lineage>
        <taxon>Bacteria</taxon>
        <taxon>Bacillati</taxon>
        <taxon>Bacillota</taxon>
        <taxon>Bacilli</taxon>
        <taxon>Bacillales</taxon>
        <taxon>Bacillaceae</taxon>
        <taxon>Pontibacillus</taxon>
    </lineage>
</organism>
<evidence type="ECO:0000313" key="3">
    <source>
        <dbReference type="Proteomes" id="UP000030528"/>
    </source>
</evidence>
<feature type="transmembrane region" description="Helical" evidence="1">
    <location>
        <begin position="226"/>
        <end position="249"/>
    </location>
</feature>
<dbReference type="eggNOG" id="COG1277">
    <property type="taxonomic scope" value="Bacteria"/>
</dbReference>
<accession>A0A0A5G9F5</accession>
<dbReference type="OrthoDB" id="8613028at2"/>
<feature type="transmembrane region" description="Helical" evidence="1">
    <location>
        <begin position="180"/>
        <end position="206"/>
    </location>
</feature>